<feature type="domain" description="CENP-V/GFA" evidence="5">
    <location>
        <begin position="6"/>
        <end position="130"/>
    </location>
</feature>
<keyword evidence="4" id="KW-0456">Lyase</keyword>
<evidence type="ECO:0000256" key="1">
    <source>
        <dbReference type="ARBA" id="ARBA00005495"/>
    </source>
</evidence>
<keyword evidence="2" id="KW-0479">Metal-binding</keyword>
<dbReference type="EMBL" id="CAJNOM010002908">
    <property type="protein sequence ID" value="CAF1639141.1"/>
    <property type="molecule type" value="Genomic_DNA"/>
</dbReference>
<dbReference type="AlphaFoldDB" id="A0A815S045"/>
<accession>A0A815S045</accession>
<keyword evidence="8" id="KW-1185">Reference proteome</keyword>
<dbReference type="Gene3D" id="3.90.1590.10">
    <property type="entry name" value="glutathione-dependent formaldehyde- activating enzyme (gfa)"/>
    <property type="match status" value="1"/>
</dbReference>
<reference evidence="6" key="1">
    <citation type="submission" date="2021-02" db="EMBL/GenBank/DDBJ databases">
        <authorList>
            <person name="Nowell W R."/>
        </authorList>
    </citation>
    <scope>NUCLEOTIDE SEQUENCE</scope>
</reference>
<proteinExistence type="inferred from homology"/>
<dbReference type="PANTHER" id="PTHR33337">
    <property type="entry name" value="GFA DOMAIN-CONTAINING PROTEIN"/>
    <property type="match status" value="1"/>
</dbReference>
<sequence>MTTSTISSKCLCGQITVSIPRTEFNKTDSIGLCYCKTCRQIGGCLASYNLYILKKDVKIEGQPKIYEDKNTDSGTTIQRGFCSNCGSSIYGKNPKSVGPIALKLGMFDELPKPGMALYCKRRPDWVKPIDDIDEH</sequence>
<evidence type="ECO:0000259" key="5">
    <source>
        <dbReference type="PROSITE" id="PS51891"/>
    </source>
</evidence>
<dbReference type="Pfam" id="PF04828">
    <property type="entry name" value="GFA"/>
    <property type="match status" value="1"/>
</dbReference>
<comment type="caution">
    <text evidence="6">The sequence shown here is derived from an EMBL/GenBank/DDBJ whole genome shotgun (WGS) entry which is preliminary data.</text>
</comment>
<dbReference type="OrthoDB" id="9985472at2759"/>
<dbReference type="InterPro" id="IPR011057">
    <property type="entry name" value="Mss4-like_sf"/>
</dbReference>
<evidence type="ECO:0000313" key="9">
    <source>
        <dbReference type="Proteomes" id="UP000663877"/>
    </source>
</evidence>
<name>A0A815S045_9BILA</name>
<evidence type="ECO:0000256" key="3">
    <source>
        <dbReference type="ARBA" id="ARBA00022833"/>
    </source>
</evidence>
<dbReference type="GO" id="GO:0046872">
    <property type="term" value="F:metal ion binding"/>
    <property type="evidence" value="ECO:0007669"/>
    <property type="project" value="UniProtKB-KW"/>
</dbReference>
<gene>
    <name evidence="6" type="ORF">BJG266_LOCUS42181</name>
    <name evidence="7" type="ORF">QVE165_LOCUS59047</name>
</gene>
<dbReference type="Proteomes" id="UP000663877">
    <property type="component" value="Unassembled WGS sequence"/>
</dbReference>
<dbReference type="GO" id="GO:0016846">
    <property type="term" value="F:carbon-sulfur lyase activity"/>
    <property type="evidence" value="ECO:0007669"/>
    <property type="project" value="InterPro"/>
</dbReference>
<evidence type="ECO:0000256" key="2">
    <source>
        <dbReference type="ARBA" id="ARBA00022723"/>
    </source>
</evidence>
<evidence type="ECO:0000313" key="7">
    <source>
        <dbReference type="EMBL" id="CAF1639141.1"/>
    </source>
</evidence>
<evidence type="ECO:0000313" key="6">
    <source>
        <dbReference type="EMBL" id="CAF1483129.1"/>
    </source>
</evidence>
<dbReference type="SUPFAM" id="SSF51316">
    <property type="entry name" value="Mss4-like"/>
    <property type="match status" value="1"/>
</dbReference>
<keyword evidence="3" id="KW-0862">Zinc</keyword>
<dbReference type="PROSITE" id="PS51891">
    <property type="entry name" value="CENP_V_GFA"/>
    <property type="match status" value="1"/>
</dbReference>
<evidence type="ECO:0000313" key="8">
    <source>
        <dbReference type="Proteomes" id="UP000663832"/>
    </source>
</evidence>
<evidence type="ECO:0000256" key="4">
    <source>
        <dbReference type="ARBA" id="ARBA00023239"/>
    </source>
</evidence>
<dbReference type="EMBL" id="CAJNOI010002588">
    <property type="protein sequence ID" value="CAF1483129.1"/>
    <property type="molecule type" value="Genomic_DNA"/>
</dbReference>
<protein>
    <recommendedName>
        <fullName evidence="5">CENP-V/GFA domain-containing protein</fullName>
    </recommendedName>
</protein>
<dbReference type="PANTHER" id="PTHR33337:SF30">
    <property type="entry name" value="DUF636 DOMAIN PROTEIN (AFU_ORTHOLOGUE AFUA_1G03180)"/>
    <property type="match status" value="1"/>
</dbReference>
<organism evidence="6 9">
    <name type="scientific">Adineta steineri</name>
    <dbReference type="NCBI Taxonomy" id="433720"/>
    <lineage>
        <taxon>Eukaryota</taxon>
        <taxon>Metazoa</taxon>
        <taxon>Spiralia</taxon>
        <taxon>Gnathifera</taxon>
        <taxon>Rotifera</taxon>
        <taxon>Eurotatoria</taxon>
        <taxon>Bdelloidea</taxon>
        <taxon>Adinetida</taxon>
        <taxon>Adinetidae</taxon>
        <taxon>Adineta</taxon>
    </lineage>
</organism>
<dbReference type="Proteomes" id="UP000663832">
    <property type="component" value="Unassembled WGS sequence"/>
</dbReference>
<comment type="similarity">
    <text evidence="1">Belongs to the Gfa family.</text>
</comment>
<dbReference type="InterPro" id="IPR006913">
    <property type="entry name" value="CENP-V/GFA"/>
</dbReference>